<dbReference type="EMBL" id="VTPC01001507">
    <property type="protein sequence ID" value="KAF2901736.1"/>
    <property type="molecule type" value="Genomic_DNA"/>
</dbReference>
<dbReference type="InterPro" id="IPR029058">
    <property type="entry name" value="AB_hydrolase_fold"/>
</dbReference>
<evidence type="ECO:0000256" key="5">
    <source>
        <dbReference type="ARBA" id="ARBA00023098"/>
    </source>
</evidence>
<comment type="caution">
    <text evidence="11">The sequence shown here is derived from an EMBL/GenBank/DDBJ whole genome shotgun (WGS) entry which is preliminary data.</text>
</comment>
<keyword evidence="12" id="KW-1185">Reference proteome</keyword>
<dbReference type="Pfam" id="PF04083">
    <property type="entry name" value="Abhydro_lipase"/>
    <property type="match status" value="1"/>
</dbReference>
<keyword evidence="3 7" id="KW-0378">Hydrolase</keyword>
<evidence type="ECO:0000256" key="7">
    <source>
        <dbReference type="PIRNR" id="PIRNR000862"/>
    </source>
</evidence>
<evidence type="ECO:0000313" key="11">
    <source>
        <dbReference type="EMBL" id="KAF2901736.1"/>
    </source>
</evidence>
<dbReference type="InterPro" id="IPR006693">
    <property type="entry name" value="AB_hydrolase_lipase"/>
</dbReference>
<evidence type="ECO:0000313" key="12">
    <source>
        <dbReference type="Proteomes" id="UP000801492"/>
    </source>
</evidence>
<keyword evidence="5" id="KW-0443">Lipid metabolism</keyword>
<evidence type="ECO:0000256" key="2">
    <source>
        <dbReference type="ARBA" id="ARBA00022729"/>
    </source>
</evidence>
<dbReference type="InterPro" id="IPR025483">
    <property type="entry name" value="Lipase_euk"/>
</dbReference>
<comment type="similarity">
    <text evidence="1 7">Belongs to the AB hydrolase superfamily. Lipase family.</text>
</comment>
<name>A0A8K0DCV3_IGNLU</name>
<organism evidence="11 12">
    <name type="scientific">Ignelater luminosus</name>
    <name type="common">Cucubano</name>
    <name type="synonym">Pyrophorus luminosus</name>
    <dbReference type="NCBI Taxonomy" id="2038154"/>
    <lineage>
        <taxon>Eukaryota</taxon>
        <taxon>Metazoa</taxon>
        <taxon>Ecdysozoa</taxon>
        <taxon>Arthropoda</taxon>
        <taxon>Hexapoda</taxon>
        <taxon>Insecta</taxon>
        <taxon>Pterygota</taxon>
        <taxon>Neoptera</taxon>
        <taxon>Endopterygota</taxon>
        <taxon>Coleoptera</taxon>
        <taxon>Polyphaga</taxon>
        <taxon>Elateriformia</taxon>
        <taxon>Elateroidea</taxon>
        <taxon>Elateridae</taxon>
        <taxon>Agrypninae</taxon>
        <taxon>Pyrophorini</taxon>
        <taxon>Ignelater</taxon>
    </lineage>
</organism>
<keyword evidence="6" id="KW-0325">Glycoprotein</keyword>
<evidence type="ECO:0000259" key="10">
    <source>
        <dbReference type="Pfam" id="PF04083"/>
    </source>
</evidence>
<feature type="chain" id="PRO_5035470266" description="Lipase" evidence="9">
    <location>
        <begin position="22"/>
        <end position="420"/>
    </location>
</feature>
<dbReference type="OrthoDB" id="9974421at2759"/>
<feature type="domain" description="Partial AB-hydrolase lipase" evidence="10">
    <location>
        <begin position="54"/>
        <end position="113"/>
    </location>
</feature>
<dbReference type="GO" id="GO:0016042">
    <property type="term" value="P:lipid catabolic process"/>
    <property type="evidence" value="ECO:0007669"/>
    <property type="project" value="UniProtKB-KW"/>
</dbReference>
<evidence type="ECO:0000256" key="6">
    <source>
        <dbReference type="ARBA" id="ARBA00023180"/>
    </source>
</evidence>
<feature type="signal peptide" evidence="9">
    <location>
        <begin position="1"/>
        <end position="21"/>
    </location>
</feature>
<evidence type="ECO:0000256" key="1">
    <source>
        <dbReference type="ARBA" id="ARBA00010701"/>
    </source>
</evidence>
<evidence type="ECO:0000256" key="4">
    <source>
        <dbReference type="ARBA" id="ARBA00022963"/>
    </source>
</evidence>
<feature type="active site" description="Charge relay system" evidence="8">
    <location>
        <position position="362"/>
    </location>
</feature>
<sequence>MRWILFSAIVVIILSLYLFKGYRNNVCKTFSDYYTNTDHNENCYYNPDAHLKVDEIVKRRGYPVEVHNITTEDGYIITVFRIPFGKKKPSIKEKARQPVFLLHGGVFNSESYINIGNKSLGFLLVDAGYDVWLGTFRGTKYARNHKSLSTTERDFWNFSFHEMGIYDIPAQIDLVSDITKQEIIYIGYSLGATNAFVYGVTYPETARKKIKAFICLAPAAFLYEWKSPTKHILRFWSYIEPIAEYFTNGILYLRLPHKLRSILCLPYPFQMDICQFVDMLLWGFDYEQSDPETLPITLIQNSDAISIKTFSHISQLVINGRKFQQFDYGQNKNKEMYGTKEPPIYNLTEFRVPVYLIRSENDFLVTKENIEKLNSSLPEKVKPYDIYVVRNERFNHGDFVIARDVVPLLYNHILDIITKF</sequence>
<reference evidence="11" key="1">
    <citation type="submission" date="2019-08" db="EMBL/GenBank/DDBJ databases">
        <title>The genome of the North American firefly Photinus pyralis.</title>
        <authorList>
            <consortium name="Photinus pyralis genome working group"/>
            <person name="Fallon T.R."/>
            <person name="Sander Lower S.E."/>
            <person name="Weng J.-K."/>
        </authorList>
    </citation>
    <scope>NUCLEOTIDE SEQUENCE</scope>
    <source>
        <strain evidence="11">TRF0915ILg1</strain>
        <tissue evidence="11">Whole body</tissue>
    </source>
</reference>
<dbReference type="Gene3D" id="3.40.50.1820">
    <property type="entry name" value="alpha/beta hydrolase"/>
    <property type="match status" value="1"/>
</dbReference>
<evidence type="ECO:0000256" key="3">
    <source>
        <dbReference type="ARBA" id="ARBA00022801"/>
    </source>
</evidence>
<gene>
    <name evidence="11" type="ORF">ILUMI_04464</name>
</gene>
<keyword evidence="2 9" id="KW-0732">Signal</keyword>
<evidence type="ECO:0000256" key="8">
    <source>
        <dbReference type="PIRSR" id="PIRSR000862-1"/>
    </source>
</evidence>
<evidence type="ECO:0000256" key="9">
    <source>
        <dbReference type="SAM" id="SignalP"/>
    </source>
</evidence>
<dbReference type="SUPFAM" id="SSF53474">
    <property type="entry name" value="alpha/beta-Hydrolases"/>
    <property type="match status" value="1"/>
</dbReference>
<dbReference type="FunFam" id="3.40.50.1820:FF:000057">
    <property type="entry name" value="Lipase"/>
    <property type="match status" value="1"/>
</dbReference>
<accession>A0A8K0DCV3</accession>
<dbReference type="Proteomes" id="UP000801492">
    <property type="component" value="Unassembled WGS sequence"/>
</dbReference>
<protein>
    <recommendedName>
        <fullName evidence="7">Lipase</fullName>
    </recommendedName>
</protein>
<proteinExistence type="inferred from homology"/>
<dbReference type="GO" id="GO:0016788">
    <property type="term" value="F:hydrolase activity, acting on ester bonds"/>
    <property type="evidence" value="ECO:0007669"/>
    <property type="project" value="InterPro"/>
</dbReference>
<feature type="active site" description="Charge relay system" evidence="8">
    <location>
        <position position="396"/>
    </location>
</feature>
<dbReference type="AlphaFoldDB" id="A0A8K0DCV3"/>
<keyword evidence="4 7" id="KW-0442">Lipid degradation</keyword>
<dbReference type="PANTHER" id="PTHR11005">
    <property type="entry name" value="LYSOSOMAL ACID LIPASE-RELATED"/>
    <property type="match status" value="1"/>
</dbReference>
<dbReference type="PIRSF" id="PIRSF000862">
    <property type="entry name" value="Steryl_ester_lip"/>
    <property type="match status" value="1"/>
</dbReference>
<feature type="active site" description="Nucleophile" evidence="8">
    <location>
        <position position="189"/>
    </location>
</feature>